<comment type="caution">
    <text evidence="2">The sequence shown here is derived from an EMBL/GenBank/DDBJ whole genome shotgun (WGS) entry which is preliminary data.</text>
</comment>
<organism evidence="2 3">
    <name type="scientific">Bifidobacterium dentium JCVIHMP022</name>
    <dbReference type="NCBI Taxonomy" id="553191"/>
    <lineage>
        <taxon>Bacteria</taxon>
        <taxon>Bacillati</taxon>
        <taxon>Actinomycetota</taxon>
        <taxon>Actinomycetes</taxon>
        <taxon>Bifidobacteriales</taxon>
        <taxon>Bifidobacteriaceae</taxon>
        <taxon>Bifidobacterium</taxon>
    </lineage>
</organism>
<evidence type="ECO:0000313" key="3">
    <source>
        <dbReference type="Proteomes" id="UP000003457"/>
    </source>
</evidence>
<name>A0AB72Z1D0_9BIFI</name>
<evidence type="ECO:0000313" key="2">
    <source>
        <dbReference type="EMBL" id="EFO77956.1"/>
    </source>
</evidence>
<accession>A0AB72Z1D0</accession>
<protein>
    <submittedName>
        <fullName evidence="2">Uncharacterized protein</fullName>
    </submittedName>
</protein>
<reference evidence="2 3" key="1">
    <citation type="submission" date="2010-10" db="EMBL/GenBank/DDBJ databases">
        <authorList>
            <person name="Durkin A.S."/>
            <person name="Madupu R."/>
            <person name="Torralba M."/>
            <person name="Gillis M."/>
            <person name="Methe B."/>
            <person name="Sutton G."/>
            <person name="Nelson K.E."/>
        </authorList>
    </citation>
    <scope>NUCLEOTIDE SEQUENCE [LARGE SCALE GENOMIC DNA]</scope>
    <source>
        <strain evidence="2 3">JCVIHMP022</strain>
    </source>
</reference>
<dbReference type="EMBL" id="AEHJ01000016">
    <property type="protein sequence ID" value="EFO77956.1"/>
    <property type="molecule type" value="Genomic_DNA"/>
</dbReference>
<dbReference type="Proteomes" id="UP000003457">
    <property type="component" value="Unassembled WGS sequence"/>
</dbReference>
<feature type="compositionally biased region" description="Basic residues" evidence="1">
    <location>
        <begin position="57"/>
        <end position="78"/>
    </location>
</feature>
<sequence length="295" mass="31517">MGRAGTPDTPRLATAAAIRRVRRSGPPHREDHGRRRETARAMSHMPHDGARSVGPRHPARRRPRPRRGRRQRGGKRRGLILGGGRGDVVPHAVRGTQARASSADSMSIASRYPVVNLISAMSQPPRARRDRVGPIVGERRDAGPEPHALDQSAAGGRRLGEVFDDGPGLPVGKGDAFAGIRIEAECDDRTIQYRVRLSPGRRAPGSGRVDGAVRTELRRAVVVDHRSTPGITPGHVSDQPPTSLVSASSTESRPRVSSSTRRGSPPSGIRIPVMMPSCAMAPSPSGPSDGHAHSR</sequence>
<evidence type="ECO:0000256" key="1">
    <source>
        <dbReference type="SAM" id="MobiDB-lite"/>
    </source>
</evidence>
<feature type="compositionally biased region" description="Low complexity" evidence="1">
    <location>
        <begin position="246"/>
        <end position="267"/>
    </location>
</feature>
<proteinExistence type="predicted"/>
<dbReference type="AlphaFoldDB" id="A0AB72Z1D0"/>
<feature type="region of interest" description="Disordered" evidence="1">
    <location>
        <begin position="224"/>
        <end position="295"/>
    </location>
</feature>
<feature type="compositionally biased region" description="Basic and acidic residues" evidence="1">
    <location>
        <begin position="27"/>
        <end position="50"/>
    </location>
</feature>
<gene>
    <name evidence="2" type="ORF">HMPREF9003_1844</name>
</gene>
<feature type="region of interest" description="Disordered" evidence="1">
    <location>
        <begin position="1"/>
        <end position="90"/>
    </location>
</feature>